<proteinExistence type="inferred from homology"/>
<keyword evidence="2" id="KW-0805">Transcription regulation</keyword>
<dbReference type="Gene3D" id="1.10.10.10">
    <property type="entry name" value="Winged helix-like DNA-binding domain superfamily/Winged helix DNA-binding domain"/>
    <property type="match status" value="1"/>
</dbReference>
<reference evidence="8 9" key="1">
    <citation type="journal article" date="2019" name="Int. J. Syst. Evol. Microbiol.">
        <title>The Global Catalogue of Microorganisms (GCM) 10K type strain sequencing project: providing services to taxonomists for standard genome sequencing and annotation.</title>
        <authorList>
            <consortium name="The Broad Institute Genomics Platform"/>
            <consortium name="The Broad Institute Genome Sequencing Center for Infectious Disease"/>
            <person name="Wu L."/>
            <person name="Ma J."/>
        </authorList>
    </citation>
    <scope>NUCLEOTIDE SEQUENCE [LARGE SCALE GENOMIC DNA]</scope>
    <source>
        <strain evidence="8 9">JCM 14718</strain>
    </source>
</reference>
<protein>
    <submittedName>
        <fullName evidence="8">RNA polymerase sigma factor</fullName>
    </submittedName>
</protein>
<dbReference type="SUPFAM" id="SSF88659">
    <property type="entry name" value="Sigma3 and sigma4 domains of RNA polymerase sigma factors"/>
    <property type="match status" value="1"/>
</dbReference>
<name>A0ABN2IPX0_9ACTN</name>
<evidence type="ECO:0000313" key="9">
    <source>
        <dbReference type="Proteomes" id="UP001500618"/>
    </source>
</evidence>
<evidence type="ECO:0000256" key="3">
    <source>
        <dbReference type="ARBA" id="ARBA00023082"/>
    </source>
</evidence>
<keyword evidence="4" id="KW-0238">DNA-binding</keyword>
<dbReference type="InterPro" id="IPR013249">
    <property type="entry name" value="RNA_pol_sigma70_r4_t2"/>
</dbReference>
<dbReference type="InterPro" id="IPR013325">
    <property type="entry name" value="RNA_pol_sigma_r2"/>
</dbReference>
<comment type="caution">
    <text evidence="8">The sequence shown here is derived from an EMBL/GenBank/DDBJ whole genome shotgun (WGS) entry which is preliminary data.</text>
</comment>
<evidence type="ECO:0000259" key="7">
    <source>
        <dbReference type="Pfam" id="PF08281"/>
    </source>
</evidence>
<dbReference type="Gene3D" id="1.10.1740.10">
    <property type="match status" value="1"/>
</dbReference>
<evidence type="ECO:0000256" key="5">
    <source>
        <dbReference type="ARBA" id="ARBA00023163"/>
    </source>
</evidence>
<dbReference type="PANTHER" id="PTHR43133:SF8">
    <property type="entry name" value="RNA POLYMERASE SIGMA FACTOR HI_1459-RELATED"/>
    <property type="match status" value="1"/>
</dbReference>
<dbReference type="SUPFAM" id="SSF88946">
    <property type="entry name" value="Sigma2 domain of RNA polymerase sigma factors"/>
    <property type="match status" value="1"/>
</dbReference>
<comment type="similarity">
    <text evidence="1">Belongs to the sigma-70 factor family. ECF subfamily.</text>
</comment>
<feature type="domain" description="RNA polymerase sigma factor 70 region 4 type 2" evidence="7">
    <location>
        <begin position="97"/>
        <end position="147"/>
    </location>
</feature>
<evidence type="ECO:0000256" key="2">
    <source>
        <dbReference type="ARBA" id="ARBA00023015"/>
    </source>
</evidence>
<sequence>MRADETAVRELYEAEYGRLAGWSNKLVNDTELAHDITTECFVRLMARWTKVTQPRPWLYMTATNLIRDHWRRQQRERKALVRLAEAPQNVPAPDPTLRDLVEKLPDRMKTVVLLHYYADLPVHEIATVLGKADGTVKRALFDARQKLSEALKADETPHSQEHSR</sequence>
<keyword evidence="3" id="KW-0731">Sigma factor</keyword>
<dbReference type="Pfam" id="PF04542">
    <property type="entry name" value="Sigma70_r2"/>
    <property type="match status" value="1"/>
</dbReference>
<evidence type="ECO:0000313" key="8">
    <source>
        <dbReference type="EMBL" id="GAA1709034.1"/>
    </source>
</evidence>
<evidence type="ECO:0000256" key="4">
    <source>
        <dbReference type="ARBA" id="ARBA00023125"/>
    </source>
</evidence>
<dbReference type="InterPro" id="IPR036388">
    <property type="entry name" value="WH-like_DNA-bd_sf"/>
</dbReference>
<dbReference type="EMBL" id="BAAANY010000032">
    <property type="protein sequence ID" value="GAA1709034.1"/>
    <property type="molecule type" value="Genomic_DNA"/>
</dbReference>
<dbReference type="Pfam" id="PF08281">
    <property type="entry name" value="Sigma70_r4_2"/>
    <property type="match status" value="1"/>
</dbReference>
<dbReference type="InterPro" id="IPR013324">
    <property type="entry name" value="RNA_pol_sigma_r3/r4-like"/>
</dbReference>
<gene>
    <name evidence="8" type="ORF">GCM10009765_68140</name>
</gene>
<evidence type="ECO:0000256" key="1">
    <source>
        <dbReference type="ARBA" id="ARBA00010641"/>
    </source>
</evidence>
<keyword evidence="9" id="KW-1185">Reference proteome</keyword>
<dbReference type="NCBIfam" id="TIGR02937">
    <property type="entry name" value="sigma70-ECF"/>
    <property type="match status" value="1"/>
</dbReference>
<evidence type="ECO:0000259" key="6">
    <source>
        <dbReference type="Pfam" id="PF04542"/>
    </source>
</evidence>
<keyword evidence="5" id="KW-0804">Transcription</keyword>
<dbReference type="CDD" id="cd06171">
    <property type="entry name" value="Sigma70_r4"/>
    <property type="match status" value="1"/>
</dbReference>
<dbReference type="InterPro" id="IPR007627">
    <property type="entry name" value="RNA_pol_sigma70_r2"/>
</dbReference>
<accession>A0ABN2IPX0</accession>
<organism evidence="8 9">
    <name type="scientific">Fodinicola feengrottensis</name>
    <dbReference type="NCBI Taxonomy" id="435914"/>
    <lineage>
        <taxon>Bacteria</taxon>
        <taxon>Bacillati</taxon>
        <taxon>Actinomycetota</taxon>
        <taxon>Actinomycetes</taxon>
        <taxon>Mycobacteriales</taxon>
        <taxon>Fodinicola</taxon>
    </lineage>
</organism>
<feature type="domain" description="RNA polymerase sigma-70 region 2" evidence="6">
    <location>
        <begin position="11"/>
        <end position="75"/>
    </location>
</feature>
<dbReference type="InterPro" id="IPR014284">
    <property type="entry name" value="RNA_pol_sigma-70_dom"/>
</dbReference>
<dbReference type="Proteomes" id="UP001500618">
    <property type="component" value="Unassembled WGS sequence"/>
</dbReference>
<dbReference type="PANTHER" id="PTHR43133">
    <property type="entry name" value="RNA POLYMERASE ECF-TYPE SIGMA FACTO"/>
    <property type="match status" value="1"/>
</dbReference>
<dbReference type="InterPro" id="IPR039425">
    <property type="entry name" value="RNA_pol_sigma-70-like"/>
</dbReference>
<dbReference type="RefSeq" id="WP_279582114.1">
    <property type="nucleotide sequence ID" value="NZ_BAAANY010000032.1"/>
</dbReference>